<evidence type="ECO:0008006" key="3">
    <source>
        <dbReference type="Google" id="ProtNLM"/>
    </source>
</evidence>
<dbReference type="Proteomes" id="UP000464751">
    <property type="component" value="Plasmid pLGM"/>
</dbReference>
<dbReference type="EMBL" id="CP048631">
    <property type="protein sequence ID" value="QIB36506.1"/>
    <property type="molecule type" value="Genomic_DNA"/>
</dbReference>
<name>A0A6P1YV10_9HYPH</name>
<organism evidence="1 2">
    <name type="scientific">Ancylobacter pratisalsi</name>
    <dbReference type="NCBI Taxonomy" id="1745854"/>
    <lineage>
        <taxon>Bacteria</taxon>
        <taxon>Pseudomonadati</taxon>
        <taxon>Pseudomonadota</taxon>
        <taxon>Alphaproteobacteria</taxon>
        <taxon>Hyphomicrobiales</taxon>
        <taxon>Xanthobacteraceae</taxon>
        <taxon>Ancylobacter</taxon>
    </lineage>
</organism>
<sequence>MKNVINGAKKVLGDESGAATVEYGLITLGVVAAVTGAAGAFKDQVTALFTDVGTTLTAAQTSAKAGS</sequence>
<keyword evidence="1" id="KW-0614">Plasmid</keyword>
<dbReference type="RefSeq" id="WP_126281622.1">
    <property type="nucleotide sequence ID" value="NZ_CP048631.1"/>
</dbReference>
<dbReference type="AlphaFoldDB" id="A0A6P1YV10"/>
<evidence type="ECO:0000313" key="1">
    <source>
        <dbReference type="EMBL" id="QIB36506.1"/>
    </source>
</evidence>
<reference evidence="1 2" key="1">
    <citation type="submission" date="2020-02" db="EMBL/GenBank/DDBJ databases">
        <authorList>
            <person name="Li G."/>
        </authorList>
    </citation>
    <scope>NUCLEOTIDE SEQUENCE [LARGE SCALE GENOMIC DNA]</scope>
    <source>
        <strain evidence="1 2">DSM 102029</strain>
        <plasmid evidence="2">plgm</plasmid>
    </source>
</reference>
<protein>
    <recommendedName>
        <fullName evidence="3">Flp family type IVb pilin</fullName>
    </recommendedName>
</protein>
<gene>
    <name evidence="1" type="ORF">G3A50_22060</name>
</gene>
<proteinExistence type="predicted"/>
<accession>A0A6P1YV10</accession>
<evidence type="ECO:0000313" key="2">
    <source>
        <dbReference type="Proteomes" id="UP000464751"/>
    </source>
</evidence>
<geneLocation type="plasmid" evidence="2">
    <name>plgm</name>
</geneLocation>
<dbReference type="KEGG" id="apra:G3A50_22060"/>
<keyword evidence="2" id="KW-1185">Reference proteome</keyword>